<evidence type="ECO:0000313" key="1">
    <source>
        <dbReference type="EMBL" id="OGI79173.1"/>
    </source>
</evidence>
<name>A0A1F6WB85_9BACT</name>
<organism evidence="1 2">
    <name type="scientific">Candidatus Nomurabacteria bacterium RIFCSPHIGHO2_12_FULL_37_29</name>
    <dbReference type="NCBI Taxonomy" id="1801759"/>
    <lineage>
        <taxon>Bacteria</taxon>
        <taxon>Candidatus Nomuraibacteriota</taxon>
    </lineage>
</organism>
<dbReference type="AlphaFoldDB" id="A0A1F6WB85"/>
<comment type="caution">
    <text evidence="1">The sequence shown here is derived from an EMBL/GenBank/DDBJ whole genome shotgun (WGS) entry which is preliminary data.</text>
</comment>
<sequence>MAIDRLTTSNNEHLDISINNGDMNALREAVRKLGFADEERMLRYLLAVITKSATRSITITDQNGAKISLNPSADLLATPPIQQ</sequence>
<evidence type="ECO:0000313" key="2">
    <source>
        <dbReference type="Proteomes" id="UP000177052"/>
    </source>
</evidence>
<gene>
    <name evidence="1" type="ORF">A3F19_00160</name>
</gene>
<accession>A0A1F6WB85</accession>
<protein>
    <submittedName>
        <fullName evidence="1">Uncharacterized protein</fullName>
    </submittedName>
</protein>
<reference evidence="1 2" key="1">
    <citation type="journal article" date="2016" name="Nat. Commun.">
        <title>Thousands of microbial genomes shed light on interconnected biogeochemical processes in an aquifer system.</title>
        <authorList>
            <person name="Anantharaman K."/>
            <person name="Brown C.T."/>
            <person name="Hug L.A."/>
            <person name="Sharon I."/>
            <person name="Castelle C.J."/>
            <person name="Probst A.J."/>
            <person name="Thomas B.C."/>
            <person name="Singh A."/>
            <person name="Wilkins M.J."/>
            <person name="Karaoz U."/>
            <person name="Brodie E.L."/>
            <person name="Williams K.H."/>
            <person name="Hubbard S.S."/>
            <person name="Banfield J.F."/>
        </authorList>
    </citation>
    <scope>NUCLEOTIDE SEQUENCE [LARGE SCALE GENOMIC DNA]</scope>
</reference>
<proteinExistence type="predicted"/>
<dbReference type="Proteomes" id="UP000177052">
    <property type="component" value="Unassembled WGS sequence"/>
</dbReference>
<dbReference type="EMBL" id="MFUJ01000023">
    <property type="protein sequence ID" value="OGI79173.1"/>
    <property type="molecule type" value="Genomic_DNA"/>
</dbReference>